<name>A0A0B5A379_9CAUD</name>
<dbReference type="InterPro" id="IPR018775">
    <property type="entry name" value="RlaP"/>
</dbReference>
<dbReference type="Pfam" id="PF10127">
    <property type="entry name" value="RlaP"/>
    <property type="match status" value="1"/>
</dbReference>
<dbReference type="GO" id="GO:0016740">
    <property type="term" value="F:transferase activity"/>
    <property type="evidence" value="ECO:0007669"/>
    <property type="project" value="UniProtKB-KW"/>
</dbReference>
<protein>
    <submittedName>
        <fullName evidence="1">Nucleotidyl transferase</fullName>
    </submittedName>
</protein>
<reference evidence="1 2" key="1">
    <citation type="submission" date="2014-10" db="EMBL/GenBank/DDBJ databases">
        <authorList>
            <person name="Mackenzie J."/>
            <person name="Lekholoane M."/>
            <person name="Leqhaoe R."/>
            <person name="Mcunu Z."/>
            <person name="Mzobe Z."/>
            <person name="Rodel H."/>
            <person name="Seagreen C."/>
            <person name="Mazeka N."/>
            <person name="Larsen M.H."/>
            <person name="Rubin E.J."/>
            <person name="Russell D.A."/>
            <person name="Guerrero C.A."/>
            <person name="Bowman C.A."/>
            <person name="Jacobs-Sera D."/>
            <person name="Hendrix R.W."/>
            <person name="Hatfull G.F."/>
        </authorList>
    </citation>
    <scope>NUCLEOTIDE SEQUENCE [LARGE SCALE GENOMIC DNA]</scope>
</reference>
<keyword evidence="1" id="KW-0808">Transferase</keyword>
<sequence>MSDPTSSQIACEGLIYLAETGSTVMGTDLPTSDVDLKGVCIESPSVVFSPHKNFQSYRFRTGPSGNPIPEYAKTPPGSTEGTIYTLRSWARLACKGDFGAITMLWTPMDKVHIIDYLGTRLRGYRKMFITKQLAVSATGYLFSQKKRLEREYDPKAAYHAVRIGVQATELLTCGELYLPMTQTMRDLLLDIRCGRVALDAVKTYVDLSLDMLDKAVFETDVPDRVSEEEVTDLVTDMYLDFWKAKLWVR</sequence>
<accession>A0A0B5A379</accession>
<gene>
    <name evidence="1" type="primary">58</name>
    <name evidence="1" type="ORF">COSMO_58</name>
</gene>
<proteinExistence type="predicted"/>
<dbReference type="EMBL" id="KP027195">
    <property type="protein sequence ID" value="AJD82130.1"/>
    <property type="molecule type" value="Genomic_DNA"/>
</dbReference>
<evidence type="ECO:0000313" key="1">
    <source>
        <dbReference type="EMBL" id="AJD82130.1"/>
    </source>
</evidence>
<dbReference type="Proteomes" id="UP000031718">
    <property type="component" value="Segment"/>
</dbReference>
<organism evidence="1 2">
    <name type="scientific">Mycobacterium phage Cosmo</name>
    <dbReference type="NCBI Taxonomy" id="1567467"/>
    <lineage>
        <taxon>Viruses</taxon>
        <taxon>Duplodnaviria</taxon>
        <taxon>Heunggongvirae</taxon>
        <taxon>Uroviricota</taxon>
        <taxon>Caudoviricetes</taxon>
        <taxon>Vilmaviridae</taxon>
        <taxon>Wildcatvirus</taxon>
        <taxon>Wildcatvirus wildcat</taxon>
        <taxon>Mycobacterium virus Wildcat</taxon>
    </lineage>
</organism>
<evidence type="ECO:0000313" key="2">
    <source>
        <dbReference type="Proteomes" id="UP000031718"/>
    </source>
</evidence>